<protein>
    <submittedName>
        <fullName evidence="1">Uncharacterized protein</fullName>
    </submittedName>
</protein>
<comment type="caution">
    <text evidence="1">The sequence shown here is derived from an EMBL/GenBank/DDBJ whole genome shotgun (WGS) entry which is preliminary data.</text>
</comment>
<gene>
    <name evidence="1" type="ORF">S06H3_20839</name>
</gene>
<dbReference type="Gene3D" id="3.90.550.10">
    <property type="entry name" value="Spore Coat Polysaccharide Biosynthesis Protein SpsA, Chain A"/>
    <property type="match status" value="1"/>
</dbReference>
<feature type="non-terminal residue" evidence="1">
    <location>
        <position position="1"/>
    </location>
</feature>
<dbReference type="Gene3D" id="1.20.120.1760">
    <property type="match status" value="1"/>
</dbReference>
<dbReference type="EMBL" id="BARV01010848">
    <property type="protein sequence ID" value="GAI02464.1"/>
    <property type="molecule type" value="Genomic_DNA"/>
</dbReference>
<evidence type="ECO:0000313" key="1">
    <source>
        <dbReference type="EMBL" id="GAI02464.1"/>
    </source>
</evidence>
<organism evidence="1">
    <name type="scientific">marine sediment metagenome</name>
    <dbReference type="NCBI Taxonomy" id="412755"/>
    <lineage>
        <taxon>unclassified sequences</taxon>
        <taxon>metagenomes</taxon>
        <taxon>ecological metagenomes</taxon>
    </lineage>
</organism>
<accession>X1M810</accession>
<dbReference type="InterPro" id="IPR043130">
    <property type="entry name" value="CDP-OH_PTrfase_TM_dom"/>
</dbReference>
<proteinExistence type="predicted"/>
<dbReference type="InterPro" id="IPR029044">
    <property type="entry name" value="Nucleotide-diphossugar_trans"/>
</dbReference>
<name>X1M810_9ZZZZ</name>
<sequence length="186" mass="21170">GLLRILLDYKKVALCCDSQSDENSGGGSPRILCEDGQIQRIGKDLKSWNKIYTGVALCNRRILSLLEDQGVNLTDWPVSLNRVLSQQDVSCLDLSEAASYDSELRRKVKPFWGRINSAQDLKEAKKRLVTGTQKRTLDVMAWYVHRPIENRITYYLSELPLTPNQLTIFTNILAFFITFLCRSNGL</sequence>
<dbReference type="AlphaFoldDB" id="X1M810"/>
<reference evidence="1" key="1">
    <citation type="journal article" date="2014" name="Front. Microbiol.">
        <title>High frequency of phylogenetically diverse reductive dehalogenase-homologous genes in deep subseafloor sedimentary metagenomes.</title>
        <authorList>
            <person name="Kawai M."/>
            <person name="Futagami T."/>
            <person name="Toyoda A."/>
            <person name="Takaki Y."/>
            <person name="Nishi S."/>
            <person name="Hori S."/>
            <person name="Arai W."/>
            <person name="Tsubouchi T."/>
            <person name="Morono Y."/>
            <person name="Uchiyama I."/>
            <person name="Ito T."/>
            <person name="Fujiyama A."/>
            <person name="Inagaki F."/>
            <person name="Takami H."/>
        </authorList>
    </citation>
    <scope>NUCLEOTIDE SEQUENCE</scope>
    <source>
        <strain evidence="1">Expedition CK06-06</strain>
    </source>
</reference>